<feature type="domain" description="DUF7282" evidence="1">
    <location>
        <begin position="701"/>
        <end position="785"/>
    </location>
</feature>
<protein>
    <submittedName>
        <fullName evidence="2">S-layer-forming halobacterial major cell surfaceglycoprotein</fullName>
    </submittedName>
</protein>
<proteinExistence type="predicted"/>
<name>A0A897NN96_9EURY</name>
<dbReference type="AlphaFoldDB" id="A0A897NN96"/>
<sequence>MIEDRVKRTSAVVIFLAIGVATLTGTALAADVAGERNAAQTALNQTDDSFNVSNMSVEDGENVTVTADITNPGAAPAIQAVELRIDGELIEYRPWALNPGETEQISFDVGSDQVSEDSIISVQTRMHGEVAIFGEATSPEASITFEDQTSDGANVTIANASNSETPYYGAVWTVNNETGEPETLLGATQVTENETSNLTVDFEEPIEENQTLVAAVHPDEDGDAATIDPVAEEILASDTANVTVEMVEQPPEASITFEDQTSDGANVTIANASNSETPYYGAVWTVNNETGEPETLLGATQVTENETSNLTVSFEEPIEENQTLVAAVHPDEDGNASTVDPVAEEILASDTANVTVEMVEQPPEASVTFEDQTSDGTSVTIANISNDETPYYGAVWTVNNETGEPETLLGAAQVSDNETSNLTVSFEEPIEENQTLVAAVHPDEDGNASTVDPVADEILASDTANVTVEMVEQPPEASVTFEDQTSDGTSVTIANISNDETPYYGAVWTVNNEIGEPETLLGAAQVSDNETSNLTVSFEEPIEENQTLVAAVHPDEDGNASTVDPVADEILASDTANVTVEMVEQPPEASVTLEDQTSDGTSVTIAAISNDETPYYGAVWTVNNETGEPETLLGAAQVTENETSNLTVDFEEPIEENQTLVAAVHPDEDGNASTVDPITEAILASDTANVTVETVEQPPEASITFEDQTSDGANVTIANASNDETPYYGAVWTVNNSTGEPETLLGAAQVSDNETSNLTVSFEEPIEENQTLVAAVHPDEDGNASTVDPITEAILASDTANVTVEAVEQQPAASITFEDQTSNGSTVAIANALYEQPPFYVAVYGTNATGDMVLIGLEQVIESESNGLTVTLDEPLAETGTLVSGIHPDADGESGTINPVTDNYLAIDMGNVTVDIDDANATSVIQAPL</sequence>
<feature type="domain" description="DUF7282" evidence="1">
    <location>
        <begin position="141"/>
        <end position="225"/>
    </location>
</feature>
<feature type="domain" description="DUF7282" evidence="1">
    <location>
        <begin position="813"/>
        <end position="894"/>
    </location>
</feature>
<feature type="domain" description="DUF7282" evidence="1">
    <location>
        <begin position="253"/>
        <end position="337"/>
    </location>
</feature>
<accession>A0A897NN96</accession>
<keyword evidence="3" id="KW-1185">Reference proteome</keyword>
<evidence type="ECO:0000259" key="1">
    <source>
        <dbReference type="Pfam" id="PF23951"/>
    </source>
</evidence>
<reference evidence="2 3" key="1">
    <citation type="submission" date="2020-11" db="EMBL/GenBank/DDBJ databases">
        <title>Carbohydrate-dependent, anaerobic sulfur respiration: A novel catabolism in halophilic archaea.</title>
        <authorList>
            <person name="Sorokin D.Y."/>
            <person name="Messina E."/>
            <person name="Smedile F."/>
            <person name="La Cono V."/>
            <person name="Hallsworth J.E."/>
            <person name="Yakimov M.M."/>
        </authorList>
    </citation>
    <scope>NUCLEOTIDE SEQUENCE [LARGE SCALE GENOMIC DNA]</scope>
    <source>
        <strain evidence="2 3">HSR-Est</strain>
    </source>
</reference>
<dbReference type="Proteomes" id="UP000663292">
    <property type="component" value="Chromosome"/>
</dbReference>
<dbReference type="Gene3D" id="2.60.40.10">
    <property type="entry name" value="Immunoglobulins"/>
    <property type="match status" value="1"/>
</dbReference>
<feature type="domain" description="DUF7282" evidence="1">
    <location>
        <begin position="477"/>
        <end position="562"/>
    </location>
</feature>
<dbReference type="EMBL" id="CP064791">
    <property type="protein sequence ID" value="QSG14188.1"/>
    <property type="molecule type" value="Genomic_DNA"/>
</dbReference>
<feature type="domain" description="DUF7282" evidence="1">
    <location>
        <begin position="589"/>
        <end position="673"/>
    </location>
</feature>
<organism evidence="2 3">
    <name type="scientific">Halapricum desulfuricans</name>
    <dbReference type="NCBI Taxonomy" id="2841257"/>
    <lineage>
        <taxon>Archaea</taxon>
        <taxon>Methanobacteriati</taxon>
        <taxon>Methanobacteriota</taxon>
        <taxon>Stenosarchaea group</taxon>
        <taxon>Halobacteria</taxon>
        <taxon>Halobacteriales</taxon>
        <taxon>Haloarculaceae</taxon>
        <taxon>Halapricum</taxon>
    </lineage>
</organism>
<evidence type="ECO:0000313" key="3">
    <source>
        <dbReference type="Proteomes" id="UP000663292"/>
    </source>
</evidence>
<dbReference type="InterPro" id="IPR013783">
    <property type="entry name" value="Ig-like_fold"/>
</dbReference>
<evidence type="ECO:0000313" key="2">
    <source>
        <dbReference type="EMBL" id="QSG14188.1"/>
    </source>
</evidence>
<dbReference type="Pfam" id="PF23951">
    <property type="entry name" value="DUF7282"/>
    <property type="match status" value="7"/>
</dbReference>
<dbReference type="InterPro" id="IPR055706">
    <property type="entry name" value="Slg1/2_DUF7282"/>
</dbReference>
<gene>
    <name evidence="2" type="ORF">HSEST_0642</name>
</gene>
<feature type="domain" description="DUF7282" evidence="1">
    <location>
        <begin position="365"/>
        <end position="450"/>
    </location>
</feature>